<evidence type="ECO:0000313" key="3">
    <source>
        <dbReference type="Proteomes" id="UP000026960"/>
    </source>
</evidence>
<keyword evidence="3" id="KW-1185">Reference proteome</keyword>
<feature type="compositionally biased region" description="Basic residues" evidence="1">
    <location>
        <begin position="1"/>
        <end position="11"/>
    </location>
</feature>
<sequence>MPGWSRHRRLKLGQASEDKEEASAEVELADKALREAPHVLHDRRSTQSKIANAIAVADVFSSISYICAATRGRIHPELLLLY</sequence>
<evidence type="ECO:0000313" key="2">
    <source>
        <dbReference type="EnsemblPlants" id="OBART10G08460.1"/>
    </source>
</evidence>
<dbReference type="EnsemblPlants" id="OBART10G08460.1">
    <property type="protein sequence ID" value="OBART10G08460.1"/>
    <property type="gene ID" value="OBART10G08460"/>
</dbReference>
<dbReference type="PaxDb" id="65489-OBART10G08460.1"/>
<dbReference type="Proteomes" id="UP000026960">
    <property type="component" value="Chromosome 10"/>
</dbReference>
<protein>
    <submittedName>
        <fullName evidence="2">Uncharacterized protein</fullName>
    </submittedName>
</protein>
<accession>A0A0D3HD60</accession>
<dbReference type="HOGENOM" id="CLU_2561925_0_0_1"/>
<dbReference type="AlphaFoldDB" id="A0A0D3HD60"/>
<organism evidence="2">
    <name type="scientific">Oryza barthii</name>
    <dbReference type="NCBI Taxonomy" id="65489"/>
    <lineage>
        <taxon>Eukaryota</taxon>
        <taxon>Viridiplantae</taxon>
        <taxon>Streptophyta</taxon>
        <taxon>Embryophyta</taxon>
        <taxon>Tracheophyta</taxon>
        <taxon>Spermatophyta</taxon>
        <taxon>Magnoliopsida</taxon>
        <taxon>Liliopsida</taxon>
        <taxon>Poales</taxon>
        <taxon>Poaceae</taxon>
        <taxon>BOP clade</taxon>
        <taxon>Oryzoideae</taxon>
        <taxon>Oryzeae</taxon>
        <taxon>Oryzinae</taxon>
        <taxon>Oryza</taxon>
    </lineage>
</organism>
<proteinExistence type="predicted"/>
<reference evidence="2" key="2">
    <citation type="submission" date="2015-03" db="UniProtKB">
        <authorList>
            <consortium name="EnsemblPlants"/>
        </authorList>
    </citation>
    <scope>IDENTIFICATION</scope>
</reference>
<evidence type="ECO:0000256" key="1">
    <source>
        <dbReference type="SAM" id="MobiDB-lite"/>
    </source>
</evidence>
<dbReference type="Gramene" id="OBART10G08460.1">
    <property type="protein sequence ID" value="OBART10G08460.1"/>
    <property type="gene ID" value="OBART10G08460"/>
</dbReference>
<feature type="region of interest" description="Disordered" evidence="1">
    <location>
        <begin position="1"/>
        <end position="22"/>
    </location>
</feature>
<name>A0A0D3HD60_9ORYZ</name>
<reference evidence="2" key="1">
    <citation type="journal article" date="2009" name="Rice">
        <title>De Novo Next Generation Sequencing of Plant Genomes.</title>
        <authorList>
            <person name="Rounsley S."/>
            <person name="Marri P.R."/>
            <person name="Yu Y."/>
            <person name="He R."/>
            <person name="Sisneros N."/>
            <person name="Goicoechea J.L."/>
            <person name="Lee S.J."/>
            <person name="Angelova A."/>
            <person name="Kudrna D."/>
            <person name="Luo M."/>
            <person name="Affourtit J."/>
            <person name="Desany B."/>
            <person name="Knight J."/>
            <person name="Niazi F."/>
            <person name="Egholm M."/>
            <person name="Wing R.A."/>
        </authorList>
    </citation>
    <scope>NUCLEOTIDE SEQUENCE [LARGE SCALE GENOMIC DNA]</scope>
    <source>
        <strain evidence="2">cv. IRGC 105608</strain>
    </source>
</reference>